<evidence type="ECO:0000259" key="3">
    <source>
        <dbReference type="PROSITE" id="PS51724"/>
    </source>
</evidence>
<protein>
    <recommendedName>
        <fullName evidence="3">SPOR domain-containing protein</fullName>
    </recommendedName>
</protein>
<feature type="transmembrane region" description="Helical" evidence="2">
    <location>
        <begin position="20"/>
        <end position="39"/>
    </location>
</feature>
<dbReference type="AlphaFoldDB" id="A0A2P6M721"/>
<dbReference type="SUPFAM" id="SSF110997">
    <property type="entry name" value="Sporulation related repeat"/>
    <property type="match status" value="1"/>
</dbReference>
<dbReference type="GO" id="GO:0032153">
    <property type="term" value="C:cell division site"/>
    <property type="evidence" value="ECO:0007669"/>
    <property type="project" value="TreeGrafter"/>
</dbReference>
<dbReference type="InterPro" id="IPR007730">
    <property type="entry name" value="SPOR-like_dom"/>
</dbReference>
<keyword evidence="2" id="KW-1133">Transmembrane helix</keyword>
<evidence type="ECO:0000256" key="2">
    <source>
        <dbReference type="SAM" id="Phobius"/>
    </source>
</evidence>
<dbReference type="Proteomes" id="UP000241736">
    <property type="component" value="Unassembled WGS sequence"/>
</dbReference>
<proteinExistence type="predicted"/>
<name>A0A2P6M721_9GAMM</name>
<dbReference type="PROSITE" id="PS51724">
    <property type="entry name" value="SPOR"/>
    <property type="match status" value="1"/>
</dbReference>
<sequence length="194" mass="20446">MARRSKNQAKRNGGRGVPGWIWLLGGLAGGVLIAAVLLVRNGGDVKQLLPKPDPEARAPVAADEPVAQDAPEPRKPKYDFYDVLREREVVIPDAELNAQAQREAAAPADAAPPANADTVRYLIQAGAFRSAADAEALKARIALAGEIARVESAQTDTGTIYRVRLGPYPNAGALAAAKRTLGSHGIEAMAIRAE</sequence>
<dbReference type="EMBL" id="PVLF01000018">
    <property type="protein sequence ID" value="PRH81769.1"/>
    <property type="molecule type" value="Genomic_DNA"/>
</dbReference>
<dbReference type="PANTHER" id="PTHR38687">
    <property type="entry name" value="CELL DIVISION PROTEIN DEDD-RELATED"/>
    <property type="match status" value="1"/>
</dbReference>
<dbReference type="PANTHER" id="PTHR38687:SF1">
    <property type="entry name" value="CELL DIVISION PROTEIN DEDD"/>
    <property type="match status" value="1"/>
</dbReference>
<dbReference type="GO" id="GO:0030428">
    <property type="term" value="C:cell septum"/>
    <property type="evidence" value="ECO:0007669"/>
    <property type="project" value="TreeGrafter"/>
</dbReference>
<dbReference type="Gene3D" id="3.30.70.1070">
    <property type="entry name" value="Sporulation related repeat"/>
    <property type="match status" value="1"/>
</dbReference>
<reference evidence="4 5" key="1">
    <citation type="submission" date="2018-03" db="EMBL/GenBank/DDBJ databases">
        <title>Arenimonas caeni sp. nov., isolated from activated sludge.</title>
        <authorList>
            <person name="Liu H."/>
        </authorList>
    </citation>
    <scope>NUCLEOTIDE SEQUENCE [LARGE SCALE GENOMIC DNA]</scope>
    <source>
        <strain evidence="5">z29</strain>
    </source>
</reference>
<dbReference type="InterPro" id="IPR036680">
    <property type="entry name" value="SPOR-like_sf"/>
</dbReference>
<comment type="caution">
    <text evidence="4">The sequence shown here is derived from an EMBL/GenBank/DDBJ whole genome shotgun (WGS) entry which is preliminary data.</text>
</comment>
<accession>A0A2P6M721</accession>
<dbReference type="OrthoDB" id="8558195at2"/>
<dbReference type="GO" id="GO:0032506">
    <property type="term" value="P:cytokinetic process"/>
    <property type="evidence" value="ECO:0007669"/>
    <property type="project" value="TreeGrafter"/>
</dbReference>
<gene>
    <name evidence="4" type="ORF">C6N40_11115</name>
</gene>
<organism evidence="4 5">
    <name type="scientific">Arenimonas caeni</name>
    <dbReference type="NCBI Taxonomy" id="2058085"/>
    <lineage>
        <taxon>Bacteria</taxon>
        <taxon>Pseudomonadati</taxon>
        <taxon>Pseudomonadota</taxon>
        <taxon>Gammaproteobacteria</taxon>
        <taxon>Lysobacterales</taxon>
        <taxon>Lysobacteraceae</taxon>
        <taxon>Arenimonas</taxon>
    </lineage>
</organism>
<dbReference type="InterPro" id="IPR052521">
    <property type="entry name" value="Cell_div_SPOR-domain"/>
</dbReference>
<evidence type="ECO:0000313" key="5">
    <source>
        <dbReference type="Proteomes" id="UP000241736"/>
    </source>
</evidence>
<evidence type="ECO:0000256" key="1">
    <source>
        <dbReference type="SAM" id="MobiDB-lite"/>
    </source>
</evidence>
<feature type="domain" description="SPOR" evidence="3">
    <location>
        <begin position="115"/>
        <end position="193"/>
    </location>
</feature>
<feature type="region of interest" description="Disordered" evidence="1">
    <location>
        <begin position="47"/>
        <end position="75"/>
    </location>
</feature>
<dbReference type="Pfam" id="PF05036">
    <property type="entry name" value="SPOR"/>
    <property type="match status" value="1"/>
</dbReference>
<dbReference type="RefSeq" id="WP_106991100.1">
    <property type="nucleotide sequence ID" value="NZ_JAVEVW010000009.1"/>
</dbReference>
<keyword evidence="2" id="KW-0812">Transmembrane</keyword>
<evidence type="ECO:0000313" key="4">
    <source>
        <dbReference type="EMBL" id="PRH81769.1"/>
    </source>
</evidence>
<keyword evidence="5" id="KW-1185">Reference proteome</keyword>
<dbReference type="GO" id="GO:0042834">
    <property type="term" value="F:peptidoglycan binding"/>
    <property type="evidence" value="ECO:0007669"/>
    <property type="project" value="InterPro"/>
</dbReference>
<keyword evidence="2" id="KW-0472">Membrane</keyword>